<keyword evidence="10 13" id="KW-0238">DNA-binding</keyword>
<keyword evidence="11" id="KW-0464">Manganese</keyword>
<evidence type="ECO:0000256" key="6">
    <source>
        <dbReference type="ARBA" id="ARBA00022801"/>
    </source>
</evidence>
<organism evidence="15 16">
    <name type="scientific">Limosilactobacillus walteri</name>
    <dbReference type="NCBI Taxonomy" id="2268022"/>
    <lineage>
        <taxon>Bacteria</taxon>
        <taxon>Bacillati</taxon>
        <taxon>Bacillota</taxon>
        <taxon>Bacilli</taxon>
        <taxon>Lactobacillales</taxon>
        <taxon>Lactobacillaceae</taxon>
        <taxon>Limosilactobacillus</taxon>
    </lineage>
</organism>
<keyword evidence="7" id="KW-0460">Magnesium</keyword>
<evidence type="ECO:0000256" key="10">
    <source>
        <dbReference type="ARBA" id="ARBA00023125"/>
    </source>
</evidence>
<dbReference type="InterPro" id="IPR003615">
    <property type="entry name" value="HNH_nuc"/>
</dbReference>
<keyword evidence="4" id="KW-0479">Metal-binding</keyword>
<feature type="active site" description="For RuvC-like nuclease domain" evidence="13">
    <location>
        <position position="11"/>
    </location>
</feature>
<name>A0ABR8P7V4_9LACO</name>
<comment type="similarity">
    <text evidence="13">Belongs to the CRISPR-associated Cas9 family.</text>
</comment>
<comment type="similarity">
    <text evidence="2">Belongs to the CRISPR-associated protein Cas9 family. Subtype II-A subfamily.</text>
</comment>
<dbReference type="RefSeq" id="WP_191668167.1">
    <property type="nucleotide sequence ID" value="NZ_QORN01000023.1"/>
</dbReference>
<evidence type="ECO:0000256" key="8">
    <source>
        <dbReference type="ARBA" id="ARBA00022884"/>
    </source>
</evidence>
<evidence type="ECO:0000256" key="2">
    <source>
        <dbReference type="ARBA" id="ARBA00005244"/>
    </source>
</evidence>
<dbReference type="Pfam" id="PF22702">
    <property type="entry name" value="Cas9_RuvC"/>
    <property type="match status" value="1"/>
</dbReference>
<comment type="subunit">
    <text evidence="12 13">Monomer. Binds crRNA and tracrRNA.</text>
</comment>
<accession>A0ABR8P7V4</accession>
<dbReference type="Pfam" id="PF13395">
    <property type="entry name" value="HNH_4"/>
    <property type="match status" value="1"/>
</dbReference>
<keyword evidence="9 13" id="KW-0051">Antiviral defense</keyword>
<keyword evidence="5 13" id="KW-0255">Endonuclease</keyword>
<dbReference type="HAMAP" id="MF_01480">
    <property type="entry name" value="Cas9"/>
    <property type="match status" value="1"/>
</dbReference>
<evidence type="ECO:0000256" key="4">
    <source>
        <dbReference type="ARBA" id="ARBA00022723"/>
    </source>
</evidence>
<dbReference type="GO" id="GO:0004519">
    <property type="term" value="F:endonuclease activity"/>
    <property type="evidence" value="ECO:0007669"/>
    <property type="project" value="UniProtKB-KW"/>
</dbReference>
<evidence type="ECO:0000259" key="14">
    <source>
        <dbReference type="PROSITE" id="PS51749"/>
    </source>
</evidence>
<evidence type="ECO:0000313" key="16">
    <source>
        <dbReference type="Proteomes" id="UP000704341"/>
    </source>
</evidence>
<keyword evidence="8 13" id="KW-0694">RNA-binding</keyword>
<feature type="active site" description="Proton acceptor for HNH nuclease domain" evidence="13">
    <location>
        <position position="854"/>
    </location>
</feature>
<dbReference type="Proteomes" id="UP000704341">
    <property type="component" value="Unassembled WGS sequence"/>
</dbReference>
<dbReference type="InterPro" id="IPR032239">
    <property type="entry name" value="Cas9-BH"/>
</dbReference>
<evidence type="ECO:0000256" key="7">
    <source>
        <dbReference type="ARBA" id="ARBA00022842"/>
    </source>
</evidence>
<evidence type="ECO:0000256" key="9">
    <source>
        <dbReference type="ARBA" id="ARBA00023118"/>
    </source>
</evidence>
<evidence type="ECO:0000256" key="3">
    <source>
        <dbReference type="ARBA" id="ARBA00022722"/>
    </source>
</evidence>
<dbReference type="Pfam" id="PF16595">
    <property type="entry name" value="Cas9_PI"/>
    <property type="match status" value="1"/>
</dbReference>
<dbReference type="InterPro" id="IPR055228">
    <property type="entry name" value="Cas9_RuvC"/>
</dbReference>
<dbReference type="InterPro" id="IPR032240">
    <property type="entry name" value="Cas9_REC"/>
</dbReference>
<dbReference type="EC" id="3.1.-.-" evidence="13"/>
<comment type="function">
    <text evidence="13">CRISPR (clustered regularly interspaced short palindromic repeat) is an adaptive immune system that provides protection against mobile genetic elements (viruses, transposable elements and conjugative plasmids). CRISPR clusters contain spacers, sequences complementary to antecedent mobile elements, and target invading nucleic acids. CRISPR clusters are transcribed and processed into CRISPR RNA (crRNA). In type II CRISPR systems correct processing of pre-crRNA requires a trans-encoded small RNA (tracrRNA), endogenous ribonuclease 3 (rnc) and this protein. The tracrRNA serves as a guide for ribonuclease 3-aided processing of pre-crRNA. Subsequently Cas9/crRNA/tracrRNA endonucleolytically cleaves linear or circular dsDNA target complementary to the spacer; Cas9 is inactive in the absence of the 2 guide RNAs (gRNA). Cas9 recognizes the protospacer adjacent motif (PAM) in the CRISPR repeat sequences to help distinguish self versus nonself, as targets within the bacterial CRISPR locus do not have PAMs. PAM recognition is also required for catalytic activity.</text>
</comment>
<keyword evidence="3 13" id="KW-0540">Nuclease</keyword>
<comment type="cofactor">
    <cofactor evidence="1">
        <name>Mg(2+)</name>
        <dbReference type="ChEBI" id="CHEBI:18420"/>
    </cofactor>
</comment>
<dbReference type="EMBL" id="QORN01000023">
    <property type="protein sequence ID" value="MBD5806796.1"/>
    <property type="molecule type" value="Genomic_DNA"/>
</dbReference>
<dbReference type="Pfam" id="PF16592">
    <property type="entry name" value="Cas9_REC"/>
    <property type="match status" value="1"/>
</dbReference>
<keyword evidence="16" id="KW-1185">Reference proteome</keyword>
<dbReference type="InterPro" id="IPR032237">
    <property type="entry name" value="Cas9_PI"/>
</dbReference>
<reference evidence="15 16" key="1">
    <citation type="submission" date="2018-07" db="EMBL/GenBank/DDBJ databases">
        <title>Phylogenomic Insights into understanding Host Adaptation of Lactobacillus reuteri by a novel species, Lactobacillus spp. M31.</title>
        <authorList>
            <person name="Sharma S."/>
            <person name="Patil P."/>
            <person name="Korpole S."/>
            <person name="Patil P.B."/>
        </authorList>
    </citation>
    <scope>NUCLEOTIDE SEQUENCE [LARGE SCALE GENOMIC DNA]</scope>
    <source>
        <strain evidence="15 16">M31</strain>
    </source>
</reference>
<evidence type="ECO:0000256" key="13">
    <source>
        <dbReference type="HAMAP-Rule" id="MF_01480"/>
    </source>
</evidence>
<comment type="caution">
    <text evidence="15">The sequence shown here is derived from an EMBL/GenBank/DDBJ whole genome shotgun (WGS) entry which is preliminary data.</text>
</comment>
<sequence length="1376" mass="159423">MIKDDYSIGLDIGATSVGHASIDSQYNVVKIKGKRAIGARLFEEGKTAAERRGSRTTRRRLNRRKWRLSLLEEFFDPHISLIDPSFFARLRQSNLSPKDGNKEFDGSLLFPDKTDHNFYDAFPTIYHLRHDLMTKQQRFDVREIYLAIHHIVKYRGNFLSSTPVNHFDTSKIDFAKDFQQLNELYQNEDPIKIFTINLSNTSNISAILLDRDLKKFDKQKQIAKLLTKLQDDKDLDKINKKIATQISKAILGYNVSLNDVLKVEAEDNSKWKVNFSDPNVDDKLVDLITELDENQQSILTILMSLYSRLTLNGIVPSGMSLSESMIAKYNDHKEHLKLLKKYVKTIASEKRKAVAEAYAQYVGNSTKESKHISRDEFYKIVSKNLDNSEIATQIKALIKSEQFMPKQRTNQNGVIPYQLHQKELDQIIENQSQYYPWLAELNPVKDHRDAKYKLDELVAFRVPYYVGPLVDSNYVPNTEQGKKNASFAWMVRKEAGPITPWNFDEKVNKVESANKFIKRMTTKDTYLLGEDVLSAHSLIYERYKTLDELNRIRLNGKKLSVAVKQDIYNDLFKKTKTVTKKRLVNYLQVSLKLPQTPQVTGLADPQKFNSQLNSYIDLKNILGDKILNDNSKQDDLEKIIEWSTVFEDSRIYKTKLHEIDWLTEKQIADLTAHRYQGWGRLSKKLLIELKNKNNKSILDLMWETQRTFMELQSQPEFAEQIANANQDKLTNDNYEDVLEDAYTSHQNKKAIRQVIKVVDDIVKAAGKAPRFISLEFARSDERSERKDARKTKIQEIYDGTAKELIKDDHLRDELANVTDLSDRLYLYFTQLGRDMYTGKPINIDEISTMYDIDHILPQAFIKDDSLDNRVLVRRQINNAKSDTVPTLEYAAMKPFWNKLQKHGLISKQKLNNLLTNPESIDKFKAVGFVNRQLVETRQVIKLAANILAKRYPNTKIIEVKANLTHQMRDSFNLIKNRDVNDYHHAFDGYLSAFVGQYLYNRYPKLQSYFVYGQFKKFDKQSSRIEMKTNHFNFLYDLEPGKNKREKIINKSTGEIIADRHELEEKLRKVYKYRPIISQEVYTRSGAMFDQTIYAADSGKKLIALKKNKPTKIYGGYSGSKDAYLAIIKLCDKKGDKYQVVGIPVRAVTRLNQAKKRGREEYLAQLKEIITPKLTKEKTNRKTKEKTVIHPNFEIIIPKVMYRQLIVDGNQMFTLGSSTYQYNARQLVLSFSSVEALSKDFIKNNVLTNKDKNSRLIEVYDEILEKVNNYFSLYDKNKFRQRLNEGRKLFVDLPLESKVENNKKTAVGKVEVLQNILIGLHNNAGMGNLKVLGITTPFGMMQTKNGIQLSPNACLIYQSPTGLFERKVYLNPIPPLK</sequence>
<evidence type="ECO:0000256" key="1">
    <source>
        <dbReference type="ARBA" id="ARBA00001946"/>
    </source>
</evidence>
<dbReference type="PROSITE" id="PS51749">
    <property type="entry name" value="HNH_CAS9"/>
    <property type="match status" value="1"/>
</dbReference>
<proteinExistence type="inferred from homology"/>
<feature type="domain" description="HNH Cas9-type" evidence="14">
    <location>
        <begin position="779"/>
        <end position="933"/>
    </location>
</feature>
<comment type="caution">
    <text evidence="13">Lacks conserved residue(s) required for the propagation of feature annotation.</text>
</comment>
<dbReference type="Pfam" id="PF16593">
    <property type="entry name" value="Cas9-BH"/>
    <property type="match status" value="1"/>
</dbReference>
<evidence type="ECO:0000256" key="5">
    <source>
        <dbReference type="ARBA" id="ARBA00022759"/>
    </source>
</evidence>
<protein>
    <recommendedName>
        <fullName evidence="13">CRISPR-associated endonuclease Cas9</fullName>
        <ecNumber evidence="13">3.1.-.-</ecNumber>
    </recommendedName>
</protein>
<gene>
    <name evidence="13 15" type="primary">cas9</name>
    <name evidence="15" type="ORF">DTK66_06670</name>
</gene>
<comment type="domain">
    <text evidence="13">Has 2 endonuclease domains. The discontinuous RuvC-like domain cleaves the target DNA noncomplementary to crRNA while the HNH nuclease domain cleaves the target DNA complementary to crRNA.</text>
</comment>
<dbReference type="InterPro" id="IPR033114">
    <property type="entry name" value="HNH_CAS9"/>
</dbReference>
<keyword evidence="6 13" id="KW-0378">Hydrolase</keyword>
<dbReference type="InterPro" id="IPR028629">
    <property type="entry name" value="Cas9"/>
</dbReference>
<dbReference type="NCBIfam" id="TIGR01865">
    <property type="entry name" value="cas_Csn1"/>
    <property type="match status" value="1"/>
</dbReference>
<evidence type="ECO:0000256" key="11">
    <source>
        <dbReference type="ARBA" id="ARBA00023211"/>
    </source>
</evidence>
<evidence type="ECO:0000256" key="12">
    <source>
        <dbReference type="ARBA" id="ARBA00046380"/>
    </source>
</evidence>
<evidence type="ECO:0000313" key="15">
    <source>
        <dbReference type="EMBL" id="MBD5806796.1"/>
    </source>
</evidence>